<protein>
    <recommendedName>
        <fullName evidence="4">Peptidase M4</fullName>
    </recommendedName>
</protein>
<dbReference type="CDD" id="cd09598">
    <property type="entry name" value="M4_like"/>
    <property type="match status" value="1"/>
</dbReference>
<gene>
    <name evidence="2" type="ORF">KHQ06_23220</name>
</gene>
<evidence type="ECO:0000256" key="1">
    <source>
        <dbReference type="SAM" id="MobiDB-lite"/>
    </source>
</evidence>
<proteinExistence type="predicted"/>
<dbReference type="EMBL" id="CP074371">
    <property type="protein sequence ID" value="QVI19324.1"/>
    <property type="molecule type" value="Genomic_DNA"/>
</dbReference>
<sequence length="640" mass="71227">MDETAPVADRVTLPAAGARTVAYSMGGICPPARRRLRTFAFDPMSTRLTGRFLTLDIPFEKIRGPGPDGELVQVIDYDASREKWYAPIDLDDPYLLAQDGIRPSESDPRAHQQVVYAVAMSVLERFERFMGRRFRWHHEQVLRLVPHAFEGQNAYFDPQRRAVLFGYYRADAENPGANLPHQIIFTCLSSDIVAHEVTHAIVHRIRRLYSESTHRDVFAWHEAVADLMALFQHFTHRDVVLDAIATTAGELGKSAGLLDLAREFGESTGRGAALRSAIRNPDRTPNQFIAAQEPHELGARFVAAVFDAYLDAYQSAIADLLRIATGGTGVLPPGHLHPDLVSRIADEAVRTADRMLGMVVRAFDYLPVVDVRFGDVVRAIVTADRGLYPEDRQHLRSTLVEALRRRGIWPTSVTSLTDEALVWHQPDTGLNLSRGKHAVDLSRVILSASRDLDPIGTAGELRTPPAPEGNGNGNSPLPEPPTTSSVFREVAIGVTAWVRANALQLGLDPKFPISCEGIHVSYRRAGDRLPRPELAIQLLQRRADLEDPKTVQAAGDSRGHRPGRPRRRQRGLHHREAAAAQRPGRGHRRQCPGIPCGRQAAARRNDRVVRASRGRRPVERLDRRARDPPPGLRHHPFGDR</sequence>
<reference evidence="2 3" key="1">
    <citation type="submission" date="2021-04" db="EMBL/GenBank/DDBJ databases">
        <title>Nocardia tengchongensis.</title>
        <authorList>
            <person name="Zhuang k."/>
            <person name="Ran Y."/>
            <person name="Li W."/>
        </authorList>
    </citation>
    <scope>NUCLEOTIDE SEQUENCE [LARGE SCALE GENOMIC DNA]</scope>
    <source>
        <strain evidence="2 3">CFH S0057</strain>
    </source>
</reference>
<evidence type="ECO:0008006" key="4">
    <source>
        <dbReference type="Google" id="ProtNLM"/>
    </source>
</evidence>
<accession>A0ABX8CH79</accession>
<feature type="region of interest" description="Disordered" evidence="1">
    <location>
        <begin position="545"/>
        <end position="640"/>
    </location>
</feature>
<name>A0ABX8CH79_9NOCA</name>
<organism evidence="2 3">
    <name type="scientific">Nocardia tengchongensis</name>
    <dbReference type="NCBI Taxonomy" id="2055889"/>
    <lineage>
        <taxon>Bacteria</taxon>
        <taxon>Bacillati</taxon>
        <taxon>Actinomycetota</taxon>
        <taxon>Actinomycetes</taxon>
        <taxon>Mycobacteriales</taxon>
        <taxon>Nocardiaceae</taxon>
        <taxon>Nocardia</taxon>
    </lineage>
</organism>
<evidence type="ECO:0000313" key="3">
    <source>
        <dbReference type="Proteomes" id="UP000683310"/>
    </source>
</evidence>
<evidence type="ECO:0000313" key="2">
    <source>
        <dbReference type="EMBL" id="QVI19324.1"/>
    </source>
</evidence>
<feature type="compositionally biased region" description="Basic residues" evidence="1">
    <location>
        <begin position="560"/>
        <end position="573"/>
    </location>
</feature>
<feature type="compositionally biased region" description="Basic and acidic residues" evidence="1">
    <location>
        <begin position="616"/>
        <end position="627"/>
    </location>
</feature>
<keyword evidence="3" id="KW-1185">Reference proteome</keyword>
<dbReference type="SUPFAM" id="SSF55486">
    <property type="entry name" value="Metalloproteases ('zincins'), catalytic domain"/>
    <property type="match status" value="1"/>
</dbReference>
<feature type="region of interest" description="Disordered" evidence="1">
    <location>
        <begin position="455"/>
        <end position="484"/>
    </location>
</feature>
<dbReference type="Proteomes" id="UP000683310">
    <property type="component" value="Chromosome"/>
</dbReference>